<dbReference type="PANTHER" id="PTHR43779:SF3">
    <property type="entry name" value="(3R)-3-[(CARBOXYMETHYL)AMINO]FATTY ACID OXYGENASE_DECARBOXYLASE"/>
    <property type="match status" value="1"/>
</dbReference>
<dbReference type="Pfam" id="PF02668">
    <property type="entry name" value="TauD"/>
    <property type="match status" value="1"/>
</dbReference>
<keyword evidence="3" id="KW-0223">Dioxygenase</keyword>
<dbReference type="AlphaFoldDB" id="A0A381YEE4"/>
<feature type="non-terminal residue" evidence="7">
    <location>
        <position position="320"/>
    </location>
</feature>
<keyword evidence="2" id="KW-0479">Metal-binding</keyword>
<evidence type="ECO:0000256" key="2">
    <source>
        <dbReference type="ARBA" id="ARBA00022723"/>
    </source>
</evidence>
<feature type="domain" description="TauD/TfdA-like" evidence="6">
    <location>
        <begin position="10"/>
        <end position="270"/>
    </location>
</feature>
<accession>A0A381YEE4</accession>
<dbReference type="EMBL" id="UINC01018033">
    <property type="protein sequence ID" value="SVA75354.1"/>
    <property type="molecule type" value="Genomic_DNA"/>
</dbReference>
<sequence>MNITAIEKKTFGAVVTDIELGELNDETFSLIRTALLRYSFLLFPGQFLTDQENIAFGERFGELEFGASPMSNQEKLEEGRYEKIFSIDSQRMRTNVGNETWHTDSTYKPISSKCAMLSAVTVPTEGGETELADMRAGYAALDQATQQHIESLSAYHSTQYSQAHDLGDFPPQDTNSIYHGEAYLRPLVKTHPETGIKNLFIGRHAFGIPGLTREESQNLLKELLEFVASEPSRVYSHKWKAGDTMLWDNRVLLHRARPYDYGQPRVLTGTRVAGDPETELAYYPTDPEAKAGREALTAELDLLRVETKDRRYGATTADQS</sequence>
<organism evidence="7">
    <name type="scientific">marine metagenome</name>
    <dbReference type="NCBI Taxonomy" id="408172"/>
    <lineage>
        <taxon>unclassified sequences</taxon>
        <taxon>metagenomes</taxon>
        <taxon>ecological metagenomes</taxon>
    </lineage>
</organism>
<name>A0A381YEE4_9ZZZZ</name>
<dbReference type="InterPro" id="IPR051178">
    <property type="entry name" value="TfdA_dioxygenase"/>
</dbReference>
<dbReference type="GO" id="GO:0046872">
    <property type="term" value="F:metal ion binding"/>
    <property type="evidence" value="ECO:0007669"/>
    <property type="project" value="UniProtKB-KW"/>
</dbReference>
<dbReference type="GO" id="GO:0051213">
    <property type="term" value="F:dioxygenase activity"/>
    <property type="evidence" value="ECO:0007669"/>
    <property type="project" value="UniProtKB-KW"/>
</dbReference>
<dbReference type="InterPro" id="IPR003819">
    <property type="entry name" value="TauD/TfdA-like"/>
</dbReference>
<keyword evidence="4" id="KW-0560">Oxidoreductase</keyword>
<keyword evidence="5" id="KW-0408">Iron</keyword>
<evidence type="ECO:0000313" key="7">
    <source>
        <dbReference type="EMBL" id="SVA75354.1"/>
    </source>
</evidence>
<evidence type="ECO:0000256" key="1">
    <source>
        <dbReference type="ARBA" id="ARBA00005896"/>
    </source>
</evidence>
<proteinExistence type="inferred from homology"/>
<dbReference type="Gene3D" id="3.60.130.10">
    <property type="entry name" value="Clavaminate synthase-like"/>
    <property type="match status" value="1"/>
</dbReference>
<reference evidence="7" key="1">
    <citation type="submission" date="2018-05" db="EMBL/GenBank/DDBJ databases">
        <authorList>
            <person name="Lanie J.A."/>
            <person name="Ng W.-L."/>
            <person name="Kazmierczak K.M."/>
            <person name="Andrzejewski T.M."/>
            <person name="Davidsen T.M."/>
            <person name="Wayne K.J."/>
            <person name="Tettelin H."/>
            <person name="Glass J.I."/>
            <person name="Rusch D."/>
            <person name="Podicherti R."/>
            <person name="Tsui H.-C.T."/>
            <person name="Winkler M.E."/>
        </authorList>
    </citation>
    <scope>NUCLEOTIDE SEQUENCE</scope>
</reference>
<protein>
    <recommendedName>
        <fullName evidence="6">TauD/TfdA-like domain-containing protein</fullName>
    </recommendedName>
</protein>
<gene>
    <name evidence="7" type="ORF">METZ01_LOCUS128208</name>
</gene>
<evidence type="ECO:0000256" key="4">
    <source>
        <dbReference type="ARBA" id="ARBA00023002"/>
    </source>
</evidence>
<evidence type="ECO:0000259" key="6">
    <source>
        <dbReference type="Pfam" id="PF02668"/>
    </source>
</evidence>
<dbReference type="SUPFAM" id="SSF51197">
    <property type="entry name" value="Clavaminate synthase-like"/>
    <property type="match status" value="1"/>
</dbReference>
<evidence type="ECO:0000256" key="3">
    <source>
        <dbReference type="ARBA" id="ARBA00022964"/>
    </source>
</evidence>
<comment type="similarity">
    <text evidence="1">Belongs to the TfdA dioxygenase family.</text>
</comment>
<dbReference type="PANTHER" id="PTHR43779">
    <property type="entry name" value="DIOXYGENASE RV0097-RELATED"/>
    <property type="match status" value="1"/>
</dbReference>
<evidence type="ECO:0000256" key="5">
    <source>
        <dbReference type="ARBA" id="ARBA00023004"/>
    </source>
</evidence>
<dbReference type="InterPro" id="IPR042098">
    <property type="entry name" value="TauD-like_sf"/>
</dbReference>